<comment type="caution">
    <text evidence="2">The sequence shown here is derived from an EMBL/GenBank/DDBJ whole genome shotgun (WGS) entry which is preliminary data.</text>
</comment>
<organism evidence="2 3">
    <name type="scientific">Pedobacter jejuensis</name>
    <dbReference type="NCBI Taxonomy" id="1268550"/>
    <lineage>
        <taxon>Bacteria</taxon>
        <taxon>Pseudomonadati</taxon>
        <taxon>Bacteroidota</taxon>
        <taxon>Sphingobacteriia</taxon>
        <taxon>Sphingobacteriales</taxon>
        <taxon>Sphingobacteriaceae</taxon>
        <taxon>Pedobacter</taxon>
    </lineage>
</organism>
<keyword evidence="3" id="KW-1185">Reference proteome</keyword>
<accession>A0A3N0BUU4</accession>
<evidence type="ECO:0000259" key="1">
    <source>
        <dbReference type="Pfam" id="PF14355"/>
    </source>
</evidence>
<evidence type="ECO:0000313" key="2">
    <source>
        <dbReference type="EMBL" id="RNL52495.1"/>
    </source>
</evidence>
<proteinExistence type="predicted"/>
<protein>
    <recommendedName>
        <fullName evidence="1">Abortive infection protein-like C-terminal domain-containing protein</fullName>
    </recommendedName>
</protein>
<dbReference type="RefSeq" id="WP_123206298.1">
    <property type="nucleotide sequence ID" value="NZ_RBEE01000023.1"/>
</dbReference>
<dbReference type="AlphaFoldDB" id="A0A3N0BUU4"/>
<dbReference type="EMBL" id="RBEE01000023">
    <property type="protein sequence ID" value="RNL52495.1"/>
    <property type="molecule type" value="Genomic_DNA"/>
</dbReference>
<reference evidence="2 3" key="1">
    <citation type="submission" date="2018-10" db="EMBL/GenBank/DDBJ databases">
        <title>Genome sequencing of Pedobacter jejuensis TNB23.</title>
        <authorList>
            <person name="Cho Y.-J."/>
            <person name="Cho A."/>
            <person name="Kim O.-S."/>
        </authorList>
    </citation>
    <scope>NUCLEOTIDE SEQUENCE [LARGE SCALE GENOMIC DNA]</scope>
    <source>
        <strain evidence="2 3">TNB23</strain>
    </source>
</reference>
<evidence type="ECO:0000313" key="3">
    <source>
        <dbReference type="Proteomes" id="UP000274046"/>
    </source>
</evidence>
<dbReference type="InterPro" id="IPR026001">
    <property type="entry name" value="Abi-like_C"/>
</dbReference>
<dbReference type="Proteomes" id="UP000274046">
    <property type="component" value="Unassembled WGS sequence"/>
</dbReference>
<feature type="domain" description="Abortive infection protein-like C-terminal" evidence="1">
    <location>
        <begin position="181"/>
        <end position="249"/>
    </location>
</feature>
<name>A0A3N0BUU4_9SPHI</name>
<dbReference type="Pfam" id="PF14355">
    <property type="entry name" value="Abi_C"/>
    <property type="match status" value="1"/>
</dbReference>
<gene>
    <name evidence="2" type="ORF">D7004_13175</name>
</gene>
<dbReference type="OrthoDB" id="5521926at2"/>
<sequence>MAKVSFLELRIVVSFLEMGGGYVLNFSDRTFQDFVGDAVGIDILSDKYAGGTSGSKDNRLKQFIILEDDYTVGKLFTKLQQYKLIIENEGNKVVDQNLYNEFYKISEKLVSGKIIEHIDAIRATNDDKDFHQLAKLIKESIENNEPESALDRLHTFLFKFLKELCKSHNVEYSNEESINAIYGKYIKAIRNKGLIESEMAEKIIQSTFQVMQAFNDIRNNRSFAHDNPVLNYDESVFIFSNVTATVKYIQTLETKHKNAVIEEAKPDWSSTF</sequence>